<dbReference type="GO" id="GO:0016747">
    <property type="term" value="F:acyltransferase activity, transferring groups other than amino-acyl groups"/>
    <property type="evidence" value="ECO:0007669"/>
    <property type="project" value="InterPro"/>
</dbReference>
<proteinExistence type="predicted"/>
<dbReference type="EMBL" id="CP077062">
    <property type="protein sequence ID" value="QWZ10217.1"/>
    <property type="molecule type" value="Genomic_DNA"/>
</dbReference>
<evidence type="ECO:0000259" key="3">
    <source>
        <dbReference type="PROSITE" id="PS51186"/>
    </source>
</evidence>
<keyword evidence="5" id="KW-1185">Reference proteome</keyword>
<evidence type="ECO:0000313" key="4">
    <source>
        <dbReference type="EMBL" id="QWZ10217.1"/>
    </source>
</evidence>
<dbReference type="KEGG" id="nps:KRR39_11105"/>
<evidence type="ECO:0000256" key="1">
    <source>
        <dbReference type="ARBA" id="ARBA00022679"/>
    </source>
</evidence>
<dbReference type="EC" id="2.3.1.-" evidence="4"/>
<dbReference type="PROSITE" id="PS51186">
    <property type="entry name" value="GNAT"/>
    <property type="match status" value="2"/>
</dbReference>
<keyword evidence="2 4" id="KW-0012">Acyltransferase</keyword>
<keyword evidence="1 4" id="KW-0808">Transferase</keyword>
<dbReference type="Pfam" id="PF00583">
    <property type="entry name" value="Acetyltransf_1"/>
    <property type="match status" value="2"/>
</dbReference>
<name>A0A975T278_9ACTN</name>
<reference evidence="4" key="1">
    <citation type="submission" date="2021-06" db="EMBL/GenBank/DDBJ databases">
        <title>Complete genome sequence of Nocardioides sp. G188.</title>
        <authorList>
            <person name="Im W.-T."/>
        </authorList>
    </citation>
    <scope>NUCLEOTIDE SEQUENCE</scope>
    <source>
        <strain evidence="4">G188</strain>
    </source>
</reference>
<dbReference type="InterPro" id="IPR000182">
    <property type="entry name" value="GNAT_dom"/>
</dbReference>
<accession>A0A975T278</accession>
<feature type="domain" description="N-acetyltransferase" evidence="3">
    <location>
        <begin position="168"/>
        <end position="323"/>
    </location>
</feature>
<feature type="domain" description="N-acetyltransferase" evidence="3">
    <location>
        <begin position="3"/>
        <end position="165"/>
    </location>
</feature>
<evidence type="ECO:0000256" key="2">
    <source>
        <dbReference type="ARBA" id="ARBA00023315"/>
    </source>
</evidence>
<evidence type="ECO:0000313" key="5">
    <source>
        <dbReference type="Proteomes" id="UP000683575"/>
    </source>
</evidence>
<organism evidence="4 5">
    <name type="scientific">Nocardioides panacis</name>
    <dbReference type="NCBI Taxonomy" id="2849501"/>
    <lineage>
        <taxon>Bacteria</taxon>
        <taxon>Bacillati</taxon>
        <taxon>Actinomycetota</taxon>
        <taxon>Actinomycetes</taxon>
        <taxon>Propionibacteriales</taxon>
        <taxon>Nocardioidaceae</taxon>
        <taxon>Nocardioides</taxon>
    </lineage>
</organism>
<dbReference type="AlphaFoldDB" id="A0A975T278"/>
<dbReference type="RefSeq" id="WP_216942063.1">
    <property type="nucleotide sequence ID" value="NZ_CP077062.1"/>
</dbReference>
<sequence>MDLVLRPLTRADIPAWAALLAAIEAVEHTGEHYGETDLAEEMDNPEVTVGTDFVGAYDGQRLVGYFSVLPRGEAEGAYKVHVEGAVLPERRGEGIGTALAAAMVARGTAAAAERGPGLPARLTTTGLSSNAEQEALLTGHGMRGERWNFVMRTALTGLPAPQPVADGYEVRPYDESMGLAVLAAHNAAFDGSHPNFTPWTETTWKQWVTGSHTFRPADSVVVVPSGSQEVVGYVTTHEFDAYAAATGRREAYVGKVGVLPGHRGRGLAGAMLGHCLATYAAAGYDEASLDVDSENPTGALGVYRRCGFEVESRWTNYFLTVPV</sequence>
<dbReference type="CDD" id="cd04301">
    <property type="entry name" value="NAT_SF"/>
    <property type="match status" value="2"/>
</dbReference>
<protein>
    <submittedName>
        <fullName evidence="4">GNAT family N-acetyltransferase</fullName>
        <ecNumber evidence="4">2.3.1.-</ecNumber>
    </submittedName>
</protein>
<gene>
    <name evidence="4" type="ORF">KRR39_11105</name>
</gene>
<dbReference type="InterPro" id="IPR050832">
    <property type="entry name" value="Bact_Acetyltransf"/>
</dbReference>
<dbReference type="Proteomes" id="UP000683575">
    <property type="component" value="Chromosome"/>
</dbReference>
<dbReference type="PANTHER" id="PTHR43877">
    <property type="entry name" value="AMINOALKYLPHOSPHONATE N-ACETYLTRANSFERASE-RELATED-RELATED"/>
    <property type="match status" value="1"/>
</dbReference>